<keyword evidence="3" id="KW-1185">Reference proteome</keyword>
<evidence type="ECO:0000313" key="3">
    <source>
        <dbReference type="Proteomes" id="UP001159427"/>
    </source>
</evidence>
<proteinExistence type="predicted"/>
<dbReference type="Pfam" id="PF08385">
    <property type="entry name" value="DHC_N1"/>
    <property type="match status" value="1"/>
</dbReference>
<reference evidence="2 3" key="1">
    <citation type="submission" date="2022-05" db="EMBL/GenBank/DDBJ databases">
        <authorList>
            <consortium name="Genoscope - CEA"/>
            <person name="William W."/>
        </authorList>
    </citation>
    <scope>NUCLEOTIDE SEQUENCE [LARGE SCALE GENOMIC DNA]</scope>
</reference>
<evidence type="ECO:0000259" key="1">
    <source>
        <dbReference type="Pfam" id="PF08385"/>
    </source>
</evidence>
<dbReference type="InterPro" id="IPR013594">
    <property type="entry name" value="Dynein_heavy_tail"/>
</dbReference>
<accession>A0ABN8T0N2</accession>
<name>A0ABN8T0N2_9CNID</name>
<dbReference type="Proteomes" id="UP001159427">
    <property type="component" value="Unassembled WGS sequence"/>
</dbReference>
<feature type="non-terminal residue" evidence="2">
    <location>
        <position position="71"/>
    </location>
</feature>
<dbReference type="EMBL" id="CALNXI010005017">
    <property type="protein sequence ID" value="CAH3196832.1"/>
    <property type="molecule type" value="Genomic_DNA"/>
</dbReference>
<evidence type="ECO:0000313" key="2">
    <source>
        <dbReference type="EMBL" id="CAH3196832.1"/>
    </source>
</evidence>
<organism evidence="2 3">
    <name type="scientific">Porites evermanni</name>
    <dbReference type="NCBI Taxonomy" id="104178"/>
    <lineage>
        <taxon>Eukaryota</taxon>
        <taxon>Metazoa</taxon>
        <taxon>Cnidaria</taxon>
        <taxon>Anthozoa</taxon>
        <taxon>Hexacorallia</taxon>
        <taxon>Scleractinia</taxon>
        <taxon>Fungiina</taxon>
        <taxon>Poritidae</taxon>
        <taxon>Porites</taxon>
    </lineage>
</organism>
<gene>
    <name evidence="2" type="ORF">PEVE_00033717</name>
</gene>
<comment type="caution">
    <text evidence="2">The sequence shown here is derived from an EMBL/GenBank/DDBJ whole genome shotgun (WGS) entry which is preliminary data.</text>
</comment>
<protein>
    <recommendedName>
        <fullName evidence="1">Dynein heavy chain tail domain-containing protein</fullName>
    </recommendedName>
</protein>
<sequence length="71" mass="8189">VSNEIIKRCSTKISLDDIFEGRIKTSMQGLQESIECCESWKSTYSKISRMHSKLSSERWILDQSSIFAQVD</sequence>
<feature type="domain" description="Dynein heavy chain tail" evidence="1">
    <location>
        <begin position="1"/>
        <end position="71"/>
    </location>
</feature>
<feature type="non-terminal residue" evidence="2">
    <location>
        <position position="1"/>
    </location>
</feature>